<comment type="caution">
    <text evidence="12">The sequence shown here is derived from an EMBL/GenBank/DDBJ whole genome shotgun (WGS) entry which is preliminary data.</text>
</comment>
<dbReference type="RefSeq" id="WP_119950702.1">
    <property type="nucleotide sequence ID" value="NZ_QZEZ01000005.1"/>
</dbReference>
<accession>A0A3A3YZ63</accession>
<evidence type="ECO:0000256" key="9">
    <source>
        <dbReference type="ARBA" id="ARBA00023251"/>
    </source>
</evidence>
<dbReference type="InterPro" id="IPR000412">
    <property type="entry name" value="ABC_2_transport"/>
</dbReference>
<dbReference type="AlphaFoldDB" id="A0A3A3YZ63"/>
<evidence type="ECO:0000256" key="8">
    <source>
        <dbReference type="ARBA" id="ARBA00023136"/>
    </source>
</evidence>
<keyword evidence="4 10" id="KW-1003">Cell membrane</keyword>
<evidence type="ECO:0000256" key="10">
    <source>
        <dbReference type="RuleBase" id="RU361157"/>
    </source>
</evidence>
<feature type="domain" description="ABC transmembrane type-2" evidence="11">
    <location>
        <begin position="57"/>
        <end position="279"/>
    </location>
</feature>
<keyword evidence="7 10" id="KW-1133">Transmembrane helix</keyword>
<dbReference type="PROSITE" id="PS51012">
    <property type="entry name" value="ABC_TM2"/>
    <property type="match status" value="1"/>
</dbReference>
<dbReference type="InterPro" id="IPR013525">
    <property type="entry name" value="ABC2_TM"/>
</dbReference>
<feature type="transmembrane region" description="Helical" evidence="10">
    <location>
        <begin position="166"/>
        <end position="188"/>
    </location>
</feature>
<dbReference type="GO" id="GO:0046677">
    <property type="term" value="P:response to antibiotic"/>
    <property type="evidence" value="ECO:0007669"/>
    <property type="project" value="UniProtKB-KW"/>
</dbReference>
<evidence type="ECO:0000259" key="11">
    <source>
        <dbReference type="PROSITE" id="PS51012"/>
    </source>
</evidence>
<keyword evidence="5" id="KW-0997">Cell inner membrane</keyword>
<dbReference type="Pfam" id="PF01061">
    <property type="entry name" value="ABC2_membrane"/>
    <property type="match status" value="1"/>
</dbReference>
<feature type="transmembrane region" description="Helical" evidence="10">
    <location>
        <begin position="256"/>
        <end position="277"/>
    </location>
</feature>
<proteinExistence type="inferred from homology"/>
<keyword evidence="6 10" id="KW-0812">Transmembrane</keyword>
<evidence type="ECO:0000256" key="4">
    <source>
        <dbReference type="ARBA" id="ARBA00022475"/>
    </source>
</evidence>
<gene>
    <name evidence="12" type="ORF">D5H78_11835</name>
</gene>
<organism evidence="12 13">
    <name type="scientific">Vallicoccus soli</name>
    <dbReference type="NCBI Taxonomy" id="2339232"/>
    <lineage>
        <taxon>Bacteria</taxon>
        <taxon>Bacillati</taxon>
        <taxon>Actinomycetota</taxon>
        <taxon>Actinomycetes</taxon>
        <taxon>Motilibacterales</taxon>
        <taxon>Vallicoccaceae</taxon>
        <taxon>Vallicoccus</taxon>
    </lineage>
</organism>
<comment type="subcellular location">
    <subcellularLocation>
        <location evidence="1">Cell inner membrane</location>
        <topology evidence="1">Multi-pass membrane protein</topology>
    </subcellularLocation>
    <subcellularLocation>
        <location evidence="10">Cell membrane</location>
        <topology evidence="10">Multi-pass membrane protein</topology>
    </subcellularLocation>
</comment>
<feature type="transmembrane region" description="Helical" evidence="10">
    <location>
        <begin position="130"/>
        <end position="154"/>
    </location>
</feature>
<reference evidence="12 13" key="1">
    <citation type="submission" date="2018-09" db="EMBL/GenBank/DDBJ databases">
        <title>YIM 75000 draft genome.</title>
        <authorList>
            <person name="Tang S."/>
            <person name="Feng Y."/>
        </authorList>
    </citation>
    <scope>NUCLEOTIDE SEQUENCE [LARGE SCALE GENOMIC DNA]</scope>
    <source>
        <strain evidence="12 13">YIM 75000</strain>
    </source>
</reference>
<evidence type="ECO:0000256" key="3">
    <source>
        <dbReference type="ARBA" id="ARBA00022448"/>
    </source>
</evidence>
<dbReference type="OrthoDB" id="4186295at2"/>
<dbReference type="GO" id="GO:0043190">
    <property type="term" value="C:ATP-binding cassette (ABC) transporter complex"/>
    <property type="evidence" value="ECO:0007669"/>
    <property type="project" value="InterPro"/>
</dbReference>
<feature type="transmembrane region" description="Helical" evidence="10">
    <location>
        <begin position="57"/>
        <end position="78"/>
    </location>
</feature>
<dbReference type="Proteomes" id="UP000265614">
    <property type="component" value="Unassembled WGS sequence"/>
</dbReference>
<evidence type="ECO:0000256" key="7">
    <source>
        <dbReference type="ARBA" id="ARBA00022989"/>
    </source>
</evidence>
<keyword evidence="9" id="KW-0046">Antibiotic resistance</keyword>
<evidence type="ECO:0000313" key="13">
    <source>
        <dbReference type="Proteomes" id="UP000265614"/>
    </source>
</evidence>
<dbReference type="EMBL" id="QZEZ01000005">
    <property type="protein sequence ID" value="RJK95349.1"/>
    <property type="molecule type" value="Genomic_DNA"/>
</dbReference>
<evidence type="ECO:0000256" key="5">
    <source>
        <dbReference type="ARBA" id="ARBA00022519"/>
    </source>
</evidence>
<protein>
    <recommendedName>
        <fullName evidence="10">Transport permease protein</fullName>
    </recommendedName>
</protein>
<dbReference type="PANTHER" id="PTHR30413">
    <property type="entry name" value="INNER MEMBRANE TRANSPORT PERMEASE"/>
    <property type="match status" value="1"/>
</dbReference>
<keyword evidence="3 10" id="KW-0813">Transport</keyword>
<dbReference type="PRINTS" id="PR00164">
    <property type="entry name" value="ABC2TRNSPORT"/>
</dbReference>
<dbReference type="PANTHER" id="PTHR30413:SF8">
    <property type="entry name" value="TRANSPORT PERMEASE PROTEIN"/>
    <property type="match status" value="1"/>
</dbReference>
<keyword evidence="13" id="KW-1185">Reference proteome</keyword>
<dbReference type="GO" id="GO:0015920">
    <property type="term" value="P:lipopolysaccharide transport"/>
    <property type="evidence" value="ECO:0007669"/>
    <property type="project" value="TreeGrafter"/>
</dbReference>
<evidence type="ECO:0000313" key="12">
    <source>
        <dbReference type="EMBL" id="RJK95349.1"/>
    </source>
</evidence>
<dbReference type="InterPro" id="IPR047817">
    <property type="entry name" value="ABC2_TM_bact-type"/>
</dbReference>
<feature type="transmembrane region" description="Helical" evidence="10">
    <location>
        <begin position="200"/>
        <end position="218"/>
    </location>
</feature>
<keyword evidence="8 10" id="KW-0472">Membrane</keyword>
<evidence type="ECO:0000256" key="2">
    <source>
        <dbReference type="ARBA" id="ARBA00007783"/>
    </source>
</evidence>
<sequence>MSPQRVPPAQVAREAGLPRLGGRPPLGRYLAQAWDRRHFAWELARARFRSSTEQDRLGIAWVVIRPLINAVVYGFVFVLLLRSDTRPEGFVPFLVAGVFIFAYWSGSLSDGAKAISGSMGLVRTLHFPRVLLPVATVIEQALALGPMVVVLAVTYAASGEPPRPEWLLLVPALLLMTAFNLGVALIAARLTIHVRDIAQLLPFVSRLFFYLSGIFYSVELTVEDGPLKTVMQSNPVHIFITLVRDAFSDAEATPSWMWPAGAAWAVVTLLVGLVFFWQAEERYARE</sequence>
<dbReference type="GO" id="GO:0140359">
    <property type="term" value="F:ABC-type transporter activity"/>
    <property type="evidence" value="ECO:0007669"/>
    <property type="project" value="InterPro"/>
</dbReference>
<evidence type="ECO:0000256" key="6">
    <source>
        <dbReference type="ARBA" id="ARBA00022692"/>
    </source>
</evidence>
<feature type="transmembrane region" description="Helical" evidence="10">
    <location>
        <begin position="90"/>
        <end position="109"/>
    </location>
</feature>
<name>A0A3A3YZ63_9ACTN</name>
<comment type="similarity">
    <text evidence="2 10">Belongs to the ABC-2 integral membrane protein family.</text>
</comment>
<evidence type="ECO:0000256" key="1">
    <source>
        <dbReference type="ARBA" id="ARBA00004429"/>
    </source>
</evidence>